<dbReference type="Proteomes" id="UP000215590">
    <property type="component" value="Unassembled WGS sequence"/>
</dbReference>
<dbReference type="Pfam" id="PF02826">
    <property type="entry name" value="2-Hacid_dh_C"/>
    <property type="match status" value="1"/>
</dbReference>
<keyword evidence="2" id="KW-0560">Oxidoreductase</keyword>
<evidence type="ECO:0000313" key="6">
    <source>
        <dbReference type="Proteomes" id="UP000215590"/>
    </source>
</evidence>
<dbReference type="GO" id="GO:0051287">
    <property type="term" value="F:NAD binding"/>
    <property type="evidence" value="ECO:0007669"/>
    <property type="project" value="InterPro"/>
</dbReference>
<dbReference type="RefSeq" id="WP_094507782.1">
    <property type="nucleotide sequence ID" value="NZ_JBHEEK010000011.1"/>
</dbReference>
<dbReference type="InterPro" id="IPR006140">
    <property type="entry name" value="D-isomer_DH_NAD-bd"/>
</dbReference>
<dbReference type="InterPro" id="IPR036291">
    <property type="entry name" value="NAD(P)-bd_dom_sf"/>
</dbReference>
<dbReference type="AlphaFoldDB" id="A0A256FJG5"/>
<keyword evidence="6" id="KW-1185">Reference proteome</keyword>
<protein>
    <submittedName>
        <fullName evidence="5">D-isomer specific 2-hydroxyacid dehydrogenase, NAD binding domain protein</fullName>
    </submittedName>
</protein>
<dbReference type="SUPFAM" id="SSF51735">
    <property type="entry name" value="NAD(P)-binding Rossmann-fold domains"/>
    <property type="match status" value="1"/>
</dbReference>
<dbReference type="Gene3D" id="3.40.50.720">
    <property type="entry name" value="NAD(P)-binding Rossmann-like Domain"/>
    <property type="match status" value="2"/>
</dbReference>
<gene>
    <name evidence="5" type="ORF">CEV31_2877</name>
</gene>
<feature type="domain" description="D-isomer specific 2-hydroxyacid dehydrogenase NAD-binding" evidence="4">
    <location>
        <begin position="154"/>
        <end position="304"/>
    </location>
</feature>
<accession>A0A256FJG5</accession>
<name>A0A256FJG5_9HYPH</name>
<dbReference type="PANTHER" id="PTHR43761">
    <property type="entry name" value="D-ISOMER SPECIFIC 2-HYDROXYACID DEHYDROGENASE FAMILY PROTEIN (AFU_ORTHOLOGUE AFUA_1G13630)"/>
    <property type="match status" value="1"/>
</dbReference>
<dbReference type="PANTHER" id="PTHR43761:SF1">
    <property type="entry name" value="D-ISOMER SPECIFIC 2-HYDROXYACID DEHYDROGENASE CATALYTIC DOMAIN-CONTAINING PROTEIN-RELATED"/>
    <property type="match status" value="1"/>
</dbReference>
<dbReference type="EMBL" id="NNRJ01000051">
    <property type="protein sequence ID" value="OYR14918.1"/>
    <property type="molecule type" value="Genomic_DNA"/>
</dbReference>
<sequence>MTSANILICDLLGLRFDELKKPDFSEIKSYIDSKGGVFHECGIDTAPLLEASKLHFFYQPDIGSPENILNATADGQYDAVIAAASYIPEGAKLRLGGVRIGAGTGNMASSSWGGSSGNGGEAPLMNTPGINSRATAQMVFKAILRVRPDLPVAKLHHLVATGNFDTRRELRNYPTEKLEGKKLGIAGFGHIGHELASLGKAFAMHVVVFAREHHKESIEAEGFQYAETVELAAKDADVFSVHIGRGPFDQQTGRFANDQLIGNSVLSKFKHGSVLINYDRGELVDVEALRMAMATGKVAHAAIDADIFKDVETGALSGPMVPYLSLVPDFSDRLELLPHAAADTDHSSRVIGAKQAIDQIFNSIKFKKVTNLIGSLPLGYSV</sequence>
<evidence type="ECO:0000256" key="3">
    <source>
        <dbReference type="ARBA" id="ARBA00023027"/>
    </source>
</evidence>
<evidence type="ECO:0000313" key="5">
    <source>
        <dbReference type="EMBL" id="OYR14918.1"/>
    </source>
</evidence>
<dbReference type="InterPro" id="IPR050418">
    <property type="entry name" value="D-iso_2-hydroxyacid_DH_PdxB"/>
</dbReference>
<organism evidence="5 6">
    <name type="scientific">Brucella thiophenivorans</name>
    <dbReference type="NCBI Taxonomy" id="571255"/>
    <lineage>
        <taxon>Bacteria</taxon>
        <taxon>Pseudomonadati</taxon>
        <taxon>Pseudomonadota</taxon>
        <taxon>Alphaproteobacteria</taxon>
        <taxon>Hyphomicrobiales</taxon>
        <taxon>Brucellaceae</taxon>
        <taxon>Brucella/Ochrobactrum group</taxon>
        <taxon>Brucella</taxon>
    </lineage>
</organism>
<dbReference type="OrthoDB" id="9805416at2"/>
<keyword evidence="3" id="KW-0520">NAD</keyword>
<comment type="similarity">
    <text evidence="1">Belongs to the D-isomer specific 2-hydroxyacid dehydrogenase family.</text>
</comment>
<comment type="caution">
    <text evidence="5">The sequence shown here is derived from an EMBL/GenBank/DDBJ whole genome shotgun (WGS) entry which is preliminary data.</text>
</comment>
<reference evidence="5 6" key="1">
    <citation type="submission" date="2017-07" db="EMBL/GenBank/DDBJ databases">
        <title>Phylogenetic study on the rhizospheric bacterium Ochrobactrum sp. A44.</title>
        <authorList>
            <person name="Krzyzanowska D.M."/>
            <person name="Ossowicki A."/>
            <person name="Rajewska M."/>
            <person name="Maciag T."/>
            <person name="Kaczynski Z."/>
            <person name="Czerwicka M."/>
            <person name="Jafra S."/>
        </authorList>
    </citation>
    <scope>NUCLEOTIDE SEQUENCE [LARGE SCALE GENOMIC DNA]</scope>
    <source>
        <strain evidence="5 6">DSM 7216</strain>
    </source>
</reference>
<evidence type="ECO:0000256" key="1">
    <source>
        <dbReference type="ARBA" id="ARBA00005854"/>
    </source>
</evidence>
<evidence type="ECO:0000259" key="4">
    <source>
        <dbReference type="Pfam" id="PF02826"/>
    </source>
</evidence>
<dbReference type="GO" id="GO:0016491">
    <property type="term" value="F:oxidoreductase activity"/>
    <property type="evidence" value="ECO:0007669"/>
    <property type="project" value="UniProtKB-KW"/>
</dbReference>
<evidence type="ECO:0000256" key="2">
    <source>
        <dbReference type="ARBA" id="ARBA00023002"/>
    </source>
</evidence>
<proteinExistence type="inferred from homology"/>